<comment type="caution">
    <text evidence="1">The sequence shown here is derived from an EMBL/GenBank/DDBJ whole genome shotgun (WGS) entry which is preliminary data.</text>
</comment>
<organism evidence="1 2">
    <name type="scientific">Flavihumibacter stibioxidans</name>
    <dbReference type="NCBI Taxonomy" id="1834163"/>
    <lineage>
        <taxon>Bacteria</taxon>
        <taxon>Pseudomonadati</taxon>
        <taxon>Bacteroidota</taxon>
        <taxon>Chitinophagia</taxon>
        <taxon>Chitinophagales</taxon>
        <taxon>Chitinophagaceae</taxon>
        <taxon>Flavihumibacter</taxon>
    </lineage>
</organism>
<name>A0ABR7M6E6_9BACT</name>
<protein>
    <recommendedName>
        <fullName evidence="3">Repeat protein (TIGR03806 family)</fullName>
    </recommendedName>
</protein>
<sequence length="347" mass="38637">MKSATIIILLAIAVFAAVAFSGKSPDFEAPKQKLSDYGFFTGRLADLIPAKKVIPYDLNSALFSNYAEKSRFIVLPEGEPAIYNPDSAFNMPVGTVLIKNFYFPADFRHPEKGRKILETRLLVHEPAGWNALPYIWNKEQTEAYYDVAGDTRQVQYTDSKGKKVNTSYVIPNKNQCKGCHSSGNRFLPIGISARHLNKDFSYADGAENQLTFWKKHGLLNELPEDKIPANCNWQDESKPLEARARAYLDINCGHCHNSAGPANTSGLFLDIHNKNETSLGIMKTPVAAGRGSGNLDYAIVPGRPDKSILLYRMNTTDPGIAMPEIGREQIHKEGIELISRWISSMKQ</sequence>
<evidence type="ECO:0008006" key="3">
    <source>
        <dbReference type="Google" id="ProtNLM"/>
    </source>
</evidence>
<evidence type="ECO:0000313" key="1">
    <source>
        <dbReference type="EMBL" id="MBC6490191.1"/>
    </source>
</evidence>
<dbReference type="EMBL" id="MBUA01000001">
    <property type="protein sequence ID" value="MBC6490191.1"/>
    <property type="molecule type" value="Genomic_DNA"/>
</dbReference>
<dbReference type="NCBIfam" id="TIGR03806">
    <property type="entry name" value="chp_HNE_0200"/>
    <property type="match status" value="1"/>
</dbReference>
<gene>
    <name evidence="1" type="ORF">BC349_04395</name>
</gene>
<dbReference type="InterPro" id="IPR022269">
    <property type="entry name" value="SO_2930-like_C"/>
</dbReference>
<reference evidence="1 2" key="1">
    <citation type="submission" date="2016-07" db="EMBL/GenBank/DDBJ databases">
        <title>Genome analysis of Flavihumibacter stibioxidans YS-17.</title>
        <authorList>
            <person name="Shi K."/>
            <person name="Han Y."/>
            <person name="Wang G."/>
        </authorList>
    </citation>
    <scope>NUCLEOTIDE SEQUENCE [LARGE SCALE GENOMIC DNA]</scope>
    <source>
        <strain evidence="1 2">YS-17</strain>
    </source>
</reference>
<accession>A0ABR7M6E6</accession>
<dbReference type="Proteomes" id="UP000765802">
    <property type="component" value="Unassembled WGS sequence"/>
</dbReference>
<proteinExistence type="predicted"/>
<evidence type="ECO:0000313" key="2">
    <source>
        <dbReference type="Proteomes" id="UP000765802"/>
    </source>
</evidence>
<keyword evidence="2" id="KW-1185">Reference proteome</keyword>